<dbReference type="InterPro" id="IPR039532">
    <property type="entry name" value="TetR_C_Firmicutes"/>
</dbReference>
<dbReference type="PANTHER" id="PTHR43479:SF7">
    <property type="entry name" value="TETR-FAMILY TRANSCRIPTIONAL REGULATOR"/>
    <property type="match status" value="1"/>
</dbReference>
<sequence length="226" mass="25110">MLPSPPVGRRRSERARNSDADASAATPSTSSGDPRARRTRERLHAALLALLREQPFESITVRDLSARADVNRATFYLHYRDKEDLVTRVFHDALDALARQAPTEPMSRENAEQALVGWFEHAAAYPDLYHLAIGRNDSANFLTQVRAHVERIIVRDAGAADAAPDQVPALMFGRYLASACLGVLGWWLEERMPYPPAQMGPWLLTLLERSHGGDAFGAPARSTSRR</sequence>
<dbReference type="Proteomes" id="UP000001880">
    <property type="component" value="Chromosome"/>
</dbReference>
<evidence type="ECO:0000313" key="6">
    <source>
        <dbReference type="Proteomes" id="UP000001880"/>
    </source>
</evidence>
<dbReference type="AlphaFoldDB" id="D0LRV6"/>
<accession>D0LRV6</accession>
<dbReference type="PANTHER" id="PTHR43479">
    <property type="entry name" value="ACREF/ENVCD OPERON REPRESSOR-RELATED"/>
    <property type="match status" value="1"/>
</dbReference>
<evidence type="ECO:0000259" key="4">
    <source>
        <dbReference type="PROSITE" id="PS50977"/>
    </source>
</evidence>
<dbReference type="GO" id="GO:0003677">
    <property type="term" value="F:DNA binding"/>
    <property type="evidence" value="ECO:0007669"/>
    <property type="project" value="UniProtKB-UniRule"/>
</dbReference>
<feature type="region of interest" description="Disordered" evidence="3">
    <location>
        <begin position="1"/>
        <end position="38"/>
    </location>
</feature>
<organism evidence="5 6">
    <name type="scientific">Haliangium ochraceum (strain DSM 14365 / JCM 11303 / SMP-2)</name>
    <dbReference type="NCBI Taxonomy" id="502025"/>
    <lineage>
        <taxon>Bacteria</taxon>
        <taxon>Pseudomonadati</taxon>
        <taxon>Myxococcota</taxon>
        <taxon>Polyangia</taxon>
        <taxon>Haliangiales</taxon>
        <taxon>Kofleriaceae</taxon>
        <taxon>Haliangium</taxon>
    </lineage>
</organism>
<keyword evidence="6" id="KW-1185">Reference proteome</keyword>
<proteinExistence type="predicted"/>
<dbReference type="eggNOG" id="COG1309">
    <property type="taxonomic scope" value="Bacteria"/>
</dbReference>
<dbReference type="EMBL" id="CP001804">
    <property type="protein sequence ID" value="ACY19098.1"/>
    <property type="molecule type" value="Genomic_DNA"/>
</dbReference>
<gene>
    <name evidence="5" type="ordered locus">Hoch_6632</name>
</gene>
<dbReference type="Gene3D" id="1.10.357.10">
    <property type="entry name" value="Tetracycline Repressor, domain 2"/>
    <property type="match status" value="1"/>
</dbReference>
<dbReference type="InterPro" id="IPR050624">
    <property type="entry name" value="HTH-type_Tx_Regulator"/>
</dbReference>
<dbReference type="InterPro" id="IPR009057">
    <property type="entry name" value="Homeodomain-like_sf"/>
</dbReference>
<dbReference type="Pfam" id="PF14278">
    <property type="entry name" value="TetR_C_8"/>
    <property type="match status" value="1"/>
</dbReference>
<evidence type="ECO:0000256" key="3">
    <source>
        <dbReference type="SAM" id="MobiDB-lite"/>
    </source>
</evidence>
<dbReference type="KEGG" id="hoh:Hoch_6632"/>
<evidence type="ECO:0000256" key="2">
    <source>
        <dbReference type="PROSITE-ProRule" id="PRU00335"/>
    </source>
</evidence>
<feature type="domain" description="HTH tetR-type" evidence="4">
    <location>
        <begin position="37"/>
        <end position="97"/>
    </location>
</feature>
<feature type="compositionally biased region" description="Low complexity" evidence="3">
    <location>
        <begin position="20"/>
        <end position="31"/>
    </location>
</feature>
<dbReference type="Pfam" id="PF00440">
    <property type="entry name" value="TetR_N"/>
    <property type="match status" value="1"/>
</dbReference>
<protein>
    <submittedName>
        <fullName evidence="5">Transcriptional regulator, TetR family</fullName>
    </submittedName>
</protein>
<dbReference type="SUPFAM" id="SSF46689">
    <property type="entry name" value="Homeodomain-like"/>
    <property type="match status" value="1"/>
</dbReference>
<evidence type="ECO:0000256" key="1">
    <source>
        <dbReference type="ARBA" id="ARBA00023125"/>
    </source>
</evidence>
<reference evidence="5 6" key="1">
    <citation type="journal article" date="2010" name="Stand. Genomic Sci.">
        <title>Complete genome sequence of Haliangium ochraceum type strain (SMP-2).</title>
        <authorList>
            <consortium name="US DOE Joint Genome Institute (JGI-PGF)"/>
            <person name="Ivanova N."/>
            <person name="Daum C."/>
            <person name="Lang E."/>
            <person name="Abt B."/>
            <person name="Kopitz M."/>
            <person name="Saunders E."/>
            <person name="Lapidus A."/>
            <person name="Lucas S."/>
            <person name="Glavina Del Rio T."/>
            <person name="Nolan M."/>
            <person name="Tice H."/>
            <person name="Copeland A."/>
            <person name="Cheng J.F."/>
            <person name="Chen F."/>
            <person name="Bruce D."/>
            <person name="Goodwin L."/>
            <person name="Pitluck S."/>
            <person name="Mavromatis K."/>
            <person name="Pati A."/>
            <person name="Mikhailova N."/>
            <person name="Chen A."/>
            <person name="Palaniappan K."/>
            <person name="Land M."/>
            <person name="Hauser L."/>
            <person name="Chang Y.J."/>
            <person name="Jeffries C.D."/>
            <person name="Detter J.C."/>
            <person name="Brettin T."/>
            <person name="Rohde M."/>
            <person name="Goker M."/>
            <person name="Bristow J."/>
            <person name="Markowitz V."/>
            <person name="Eisen J.A."/>
            <person name="Hugenholtz P."/>
            <person name="Kyrpides N.C."/>
            <person name="Klenk H.P."/>
        </authorList>
    </citation>
    <scope>NUCLEOTIDE SEQUENCE [LARGE SCALE GENOMIC DNA]</scope>
    <source>
        <strain evidence="6">DSM 14365 / CIP 107738 / JCM 11303 / AJ 13395 / SMP-2</strain>
    </source>
</reference>
<feature type="DNA-binding region" description="H-T-H motif" evidence="2">
    <location>
        <begin position="60"/>
        <end position="79"/>
    </location>
</feature>
<name>D0LRV6_HALO1</name>
<evidence type="ECO:0000313" key="5">
    <source>
        <dbReference type="EMBL" id="ACY19098.1"/>
    </source>
</evidence>
<keyword evidence="1 2" id="KW-0238">DNA-binding</keyword>
<dbReference type="PROSITE" id="PS50977">
    <property type="entry name" value="HTH_TETR_2"/>
    <property type="match status" value="1"/>
</dbReference>
<dbReference type="HOGENOM" id="CLU_087539_0_0_7"/>
<dbReference type="STRING" id="502025.Hoch_6632"/>
<dbReference type="InterPro" id="IPR001647">
    <property type="entry name" value="HTH_TetR"/>
</dbReference>
<dbReference type="OrthoDB" id="9798857at2"/>